<dbReference type="OrthoDB" id="6256724at2759"/>
<organism evidence="3">
    <name type="scientific">Schistocephalus solidus</name>
    <name type="common">Tapeworm</name>
    <dbReference type="NCBI Taxonomy" id="70667"/>
    <lineage>
        <taxon>Eukaryota</taxon>
        <taxon>Metazoa</taxon>
        <taxon>Spiralia</taxon>
        <taxon>Lophotrochozoa</taxon>
        <taxon>Platyhelminthes</taxon>
        <taxon>Cestoda</taxon>
        <taxon>Eucestoda</taxon>
        <taxon>Diphyllobothriidea</taxon>
        <taxon>Diphyllobothriidae</taxon>
        <taxon>Schistocephalus</taxon>
    </lineage>
</organism>
<evidence type="ECO:0000313" key="2">
    <source>
        <dbReference type="Proteomes" id="UP000275846"/>
    </source>
</evidence>
<dbReference type="WBParaSite" id="SSLN_0000418101-mRNA-1">
    <property type="protein sequence ID" value="SSLN_0000418101-mRNA-1"/>
    <property type="gene ID" value="SSLN_0000418101"/>
</dbReference>
<reference evidence="3" key="1">
    <citation type="submission" date="2016-06" db="UniProtKB">
        <authorList>
            <consortium name="WormBaseParasite"/>
        </authorList>
    </citation>
    <scope>IDENTIFICATION</scope>
</reference>
<protein>
    <submittedName>
        <fullName evidence="3">Endo/exonuclease/phosphatase domain-containing protein</fullName>
    </submittedName>
</protein>
<accession>A0A183SII9</accession>
<dbReference type="Proteomes" id="UP000275846">
    <property type="component" value="Unassembled WGS sequence"/>
</dbReference>
<evidence type="ECO:0000313" key="3">
    <source>
        <dbReference type="WBParaSite" id="SSLN_0000418101-mRNA-1"/>
    </source>
</evidence>
<dbReference type="AlphaFoldDB" id="A0A183SII9"/>
<sequence>MIDLGDFNARVGTDHADWQGVLGPHGLGSCNDHGVLLLRTCVEHHLLLTNIFFHLPTREKAMWLHPRSRR</sequence>
<dbReference type="EMBL" id="UYSU01032724">
    <property type="protein sequence ID" value="VDL90422.1"/>
    <property type="molecule type" value="Genomic_DNA"/>
</dbReference>
<reference evidence="1 2" key="2">
    <citation type="submission" date="2018-11" db="EMBL/GenBank/DDBJ databases">
        <authorList>
            <consortium name="Pathogen Informatics"/>
        </authorList>
    </citation>
    <scope>NUCLEOTIDE SEQUENCE [LARGE SCALE GENOMIC DNA]</scope>
    <source>
        <strain evidence="1 2">NST_G2</strain>
    </source>
</reference>
<evidence type="ECO:0000313" key="1">
    <source>
        <dbReference type="EMBL" id="VDL90422.1"/>
    </source>
</evidence>
<name>A0A183SII9_SCHSO</name>
<gene>
    <name evidence="1" type="ORF">SSLN_LOCUS4037</name>
</gene>
<keyword evidence="2" id="KW-1185">Reference proteome</keyword>
<proteinExistence type="predicted"/>